<feature type="transmembrane region" description="Helical" evidence="7">
    <location>
        <begin position="83"/>
        <end position="102"/>
    </location>
</feature>
<evidence type="ECO:0000313" key="9">
    <source>
        <dbReference type="Proteomes" id="UP001516620"/>
    </source>
</evidence>
<dbReference type="SUPFAM" id="SSF103481">
    <property type="entry name" value="Multidrug resistance efflux transporter EmrE"/>
    <property type="match status" value="1"/>
</dbReference>
<evidence type="ECO:0000256" key="5">
    <source>
        <dbReference type="ARBA" id="ARBA00023136"/>
    </source>
</evidence>
<dbReference type="InterPro" id="IPR000390">
    <property type="entry name" value="Small_drug/metabolite_transptr"/>
</dbReference>
<reference evidence="8 9" key="1">
    <citation type="submission" date="2021-01" db="EMBL/GenBank/DDBJ databases">
        <title>Paenibacillus sp.nov. isolated from the rhizosphere soil of tomato plant.</title>
        <authorList>
            <person name="Thin K.K."/>
            <person name="Zhang X."/>
            <person name="He S."/>
        </authorList>
    </citation>
    <scope>NUCLEOTIDE SEQUENCE [LARGE SCALE GENOMIC DNA]</scope>
    <source>
        <strain evidence="8 9">DXFW5</strain>
    </source>
</reference>
<evidence type="ECO:0000256" key="2">
    <source>
        <dbReference type="ARBA" id="ARBA00022475"/>
    </source>
</evidence>
<dbReference type="EMBL" id="JADCNN020000013">
    <property type="protein sequence ID" value="MBM6996945.1"/>
    <property type="molecule type" value="Genomic_DNA"/>
</dbReference>
<feature type="transmembrane region" description="Helical" evidence="7">
    <location>
        <begin position="58"/>
        <end position="77"/>
    </location>
</feature>
<evidence type="ECO:0000256" key="4">
    <source>
        <dbReference type="ARBA" id="ARBA00022989"/>
    </source>
</evidence>
<dbReference type="InterPro" id="IPR045324">
    <property type="entry name" value="Small_multidrug_res"/>
</dbReference>
<evidence type="ECO:0000256" key="6">
    <source>
        <dbReference type="RuleBase" id="RU003942"/>
    </source>
</evidence>
<evidence type="ECO:0000313" key="8">
    <source>
        <dbReference type="EMBL" id="MBM6996945.1"/>
    </source>
</evidence>
<keyword evidence="9" id="KW-1185">Reference proteome</keyword>
<dbReference type="RefSeq" id="WP_193415327.1">
    <property type="nucleotide sequence ID" value="NZ_JADCNN020000013.1"/>
</dbReference>
<comment type="subcellular location">
    <subcellularLocation>
        <location evidence="1 6">Cell membrane</location>
        <topology evidence="1 6">Multi-pass membrane protein</topology>
    </subcellularLocation>
</comment>
<dbReference type="Proteomes" id="UP001516620">
    <property type="component" value="Unassembled WGS sequence"/>
</dbReference>
<evidence type="ECO:0000256" key="3">
    <source>
        <dbReference type="ARBA" id="ARBA00022692"/>
    </source>
</evidence>
<accession>A0ABS2HAP6</accession>
<feature type="transmembrane region" description="Helical" evidence="7">
    <location>
        <begin position="5"/>
        <end position="22"/>
    </location>
</feature>
<keyword evidence="2" id="KW-1003">Cell membrane</keyword>
<evidence type="ECO:0000256" key="7">
    <source>
        <dbReference type="SAM" id="Phobius"/>
    </source>
</evidence>
<keyword evidence="5 7" id="KW-0472">Membrane</keyword>
<feature type="transmembrane region" description="Helical" evidence="7">
    <location>
        <begin position="28"/>
        <end position="46"/>
    </location>
</feature>
<comment type="caution">
    <text evidence="8">The sequence shown here is derived from an EMBL/GenBank/DDBJ whole genome shotgun (WGS) entry which is preliminary data.</text>
</comment>
<keyword evidence="3 6" id="KW-0812">Transmembrane</keyword>
<protein>
    <submittedName>
        <fullName evidence="8">Multidrug efflux SMR transporter</fullName>
    </submittedName>
</protein>
<proteinExistence type="inferred from homology"/>
<keyword evidence="4 7" id="KW-1133">Transmembrane helix</keyword>
<dbReference type="InterPro" id="IPR037185">
    <property type="entry name" value="EmrE-like"/>
</dbReference>
<dbReference type="Gene3D" id="1.10.3730.20">
    <property type="match status" value="1"/>
</dbReference>
<organism evidence="8 9">
    <name type="scientific">Paenibacillus rhizolycopersici</name>
    <dbReference type="NCBI Taxonomy" id="2780073"/>
    <lineage>
        <taxon>Bacteria</taxon>
        <taxon>Bacillati</taxon>
        <taxon>Bacillota</taxon>
        <taxon>Bacilli</taxon>
        <taxon>Bacillales</taxon>
        <taxon>Paenibacillaceae</taxon>
        <taxon>Paenibacillus</taxon>
    </lineage>
</organism>
<sequence length="114" mass="12287">MKRDWGLVGIAGLFEIGWVIGLKHAGDVLSWSGTAVCIVMSMYLLILSGRRLPIGTVYAVFTGIGTAGTVIAEMTLFGEPFRWIKLLLILLLLVGVVGLKLVTDGESQQEGRPN</sequence>
<dbReference type="Pfam" id="PF00893">
    <property type="entry name" value="Multi_Drug_Res"/>
    <property type="match status" value="1"/>
</dbReference>
<dbReference type="PANTHER" id="PTHR30561:SF7">
    <property type="entry name" value="GUANIDINIUM EFFLUX SYSTEM SUBUNIT GDNC-RELATED"/>
    <property type="match status" value="1"/>
</dbReference>
<evidence type="ECO:0000256" key="1">
    <source>
        <dbReference type="ARBA" id="ARBA00004651"/>
    </source>
</evidence>
<gene>
    <name evidence="8" type="ORF">IM700_014905</name>
</gene>
<comment type="similarity">
    <text evidence="6">Belongs to the drug/metabolite transporter (DMT) superfamily. Small multidrug resistance (SMR) (TC 2.A.7.1) family.</text>
</comment>
<dbReference type="PANTHER" id="PTHR30561">
    <property type="entry name" value="SMR FAMILY PROTON-DEPENDENT DRUG EFFLUX TRANSPORTER SUGE"/>
    <property type="match status" value="1"/>
</dbReference>
<name>A0ABS2HAP6_9BACL</name>